<sequence length="454" mass="49723">MPPPPGLPDSIRRPGVLYTSPYKPPLPTLPSRVSQQAKPTEVQLPPLIAGSLNAAFAKALADGLDNELLTHYYISEQKFPVNLDRVIDRLLSKFTLELWDELYQFYQGTGSEPSRQVTLLFEGPIRQIILILNGPEAAQCILDKLAPGLSQRKESWSTSAGGIDLALSLQLLCSYWHREMPSQSPGGSPDEIARNLYTQIITGNSAQNLIAAIRNVLMTPHYVQVHITESAIWNLLLKRPYPPPADGFHVVQFKFDCQLFGPLDGIADPQLVNIGSLPAITGTAEECVYTTVEEYIDKAWPKCGSIVLKCLEEAVGSASLSLQQGEPMSGLSIWDGSDELGPFCPGLRLLHVELEDSAVRLTVSGWSHNMIEIFQQMCWLCAVLSASPFPGALSECVTSISDWTYMNDSIYVNCSLEHRPVPDGDGLPWLQQMHGAAIASGFPVRGLASTQLVT</sequence>
<accession>A0A179G711</accession>
<evidence type="ECO:0000313" key="1">
    <source>
        <dbReference type="EMBL" id="OAQ73586.1"/>
    </source>
</evidence>
<organism evidence="1 2">
    <name type="scientific">Pochonia chlamydosporia 170</name>
    <dbReference type="NCBI Taxonomy" id="1380566"/>
    <lineage>
        <taxon>Eukaryota</taxon>
        <taxon>Fungi</taxon>
        <taxon>Dikarya</taxon>
        <taxon>Ascomycota</taxon>
        <taxon>Pezizomycotina</taxon>
        <taxon>Sordariomycetes</taxon>
        <taxon>Hypocreomycetidae</taxon>
        <taxon>Hypocreales</taxon>
        <taxon>Clavicipitaceae</taxon>
        <taxon>Pochonia</taxon>
    </lineage>
</organism>
<dbReference type="EMBL" id="LSBJ02000001">
    <property type="protein sequence ID" value="OAQ73586.1"/>
    <property type="molecule type" value="Genomic_DNA"/>
</dbReference>
<comment type="caution">
    <text evidence="1">The sequence shown here is derived from an EMBL/GenBank/DDBJ whole genome shotgun (WGS) entry which is preliminary data.</text>
</comment>
<keyword evidence="2" id="KW-1185">Reference proteome</keyword>
<dbReference type="GeneID" id="28854805"/>
<dbReference type="KEGG" id="pchm:VFPPC_13034"/>
<reference evidence="1 2" key="1">
    <citation type="journal article" date="2016" name="PLoS Pathog.">
        <title>Biosynthesis of antibiotic leucinostatins in bio-control fungus Purpureocillium lilacinum and their inhibition on phytophthora revealed by genome mining.</title>
        <authorList>
            <person name="Wang G."/>
            <person name="Liu Z."/>
            <person name="Lin R."/>
            <person name="Li E."/>
            <person name="Mao Z."/>
            <person name="Ling J."/>
            <person name="Yang Y."/>
            <person name="Yin W.B."/>
            <person name="Xie B."/>
        </authorList>
    </citation>
    <scope>NUCLEOTIDE SEQUENCE [LARGE SCALE GENOMIC DNA]</scope>
    <source>
        <strain evidence="1">170</strain>
    </source>
</reference>
<gene>
    <name evidence="1" type="ORF">VFPPC_13034</name>
</gene>
<protein>
    <submittedName>
        <fullName evidence="1">Uncharacterized protein</fullName>
    </submittedName>
</protein>
<name>A0A179G711_METCM</name>
<proteinExistence type="predicted"/>
<dbReference type="Proteomes" id="UP000078397">
    <property type="component" value="Unassembled WGS sequence"/>
</dbReference>
<dbReference type="OrthoDB" id="1577640at2759"/>
<evidence type="ECO:0000313" key="2">
    <source>
        <dbReference type="Proteomes" id="UP000078397"/>
    </source>
</evidence>
<dbReference type="AlphaFoldDB" id="A0A179G711"/>
<dbReference type="RefSeq" id="XP_018149669.1">
    <property type="nucleotide sequence ID" value="XM_018290811.1"/>
</dbReference>